<protein>
    <submittedName>
        <fullName evidence="1">Uncharacterized protein</fullName>
    </submittedName>
</protein>
<evidence type="ECO:0000313" key="1">
    <source>
        <dbReference type="EMBL" id="KAK6539859.1"/>
    </source>
</evidence>
<reference evidence="1 2" key="1">
    <citation type="submission" date="2019-10" db="EMBL/GenBank/DDBJ databases">
        <authorList>
            <person name="Palmer J.M."/>
        </authorList>
    </citation>
    <scope>NUCLEOTIDE SEQUENCE [LARGE SCALE GENOMIC DNA]</scope>
    <source>
        <strain evidence="1 2">TWF694</strain>
    </source>
</reference>
<dbReference type="Proteomes" id="UP001365542">
    <property type="component" value="Unassembled WGS sequence"/>
</dbReference>
<evidence type="ECO:0000313" key="2">
    <source>
        <dbReference type="Proteomes" id="UP001365542"/>
    </source>
</evidence>
<organism evidence="1 2">
    <name type="scientific">Orbilia ellipsospora</name>
    <dbReference type="NCBI Taxonomy" id="2528407"/>
    <lineage>
        <taxon>Eukaryota</taxon>
        <taxon>Fungi</taxon>
        <taxon>Dikarya</taxon>
        <taxon>Ascomycota</taxon>
        <taxon>Pezizomycotina</taxon>
        <taxon>Orbiliomycetes</taxon>
        <taxon>Orbiliales</taxon>
        <taxon>Orbiliaceae</taxon>
        <taxon>Orbilia</taxon>
    </lineage>
</organism>
<dbReference type="EMBL" id="JAVHJO010000005">
    <property type="protein sequence ID" value="KAK6539859.1"/>
    <property type="molecule type" value="Genomic_DNA"/>
</dbReference>
<sequence>MRRAAKNDASQRRDADYRKLAWIPTIAQRSIQGLDDSISIAKAHLRLHISSSDRRKLQAFQPYRSLTNILSFMWRVFRFPGRAKIKAKSIFRSEENHRPELI</sequence>
<keyword evidence="2" id="KW-1185">Reference proteome</keyword>
<dbReference type="AlphaFoldDB" id="A0AAV9XCQ2"/>
<name>A0AAV9XCQ2_9PEZI</name>
<proteinExistence type="predicted"/>
<accession>A0AAV9XCQ2</accession>
<comment type="caution">
    <text evidence="1">The sequence shown here is derived from an EMBL/GenBank/DDBJ whole genome shotgun (WGS) entry which is preliminary data.</text>
</comment>
<gene>
    <name evidence="1" type="ORF">TWF694_008700</name>
</gene>